<feature type="region of interest" description="Disordered" evidence="1">
    <location>
        <begin position="28"/>
        <end position="56"/>
    </location>
</feature>
<evidence type="ECO:0000256" key="1">
    <source>
        <dbReference type="SAM" id="MobiDB-lite"/>
    </source>
</evidence>
<gene>
    <name evidence="3" type="ORF">HOLleu_16218</name>
</gene>
<evidence type="ECO:0000256" key="2">
    <source>
        <dbReference type="SAM" id="SignalP"/>
    </source>
</evidence>
<dbReference type="AlphaFoldDB" id="A0A9Q1HAZ7"/>
<reference evidence="3" key="1">
    <citation type="submission" date="2021-10" db="EMBL/GenBank/DDBJ databases">
        <title>Tropical sea cucumber genome reveals ecological adaptation and Cuvierian tubules defense mechanism.</title>
        <authorList>
            <person name="Chen T."/>
        </authorList>
    </citation>
    <scope>NUCLEOTIDE SEQUENCE</scope>
    <source>
        <strain evidence="3">Nanhai2018</strain>
        <tissue evidence="3">Muscle</tissue>
    </source>
</reference>
<feature type="chain" id="PRO_5040478928" evidence="2">
    <location>
        <begin position="28"/>
        <end position="95"/>
    </location>
</feature>
<dbReference type="Proteomes" id="UP001152320">
    <property type="component" value="Chromosome 7"/>
</dbReference>
<keyword evidence="2" id="KW-0732">Signal</keyword>
<evidence type="ECO:0000313" key="4">
    <source>
        <dbReference type="Proteomes" id="UP001152320"/>
    </source>
</evidence>
<feature type="compositionally biased region" description="Polar residues" evidence="1">
    <location>
        <begin position="33"/>
        <end position="46"/>
    </location>
</feature>
<comment type="caution">
    <text evidence="3">The sequence shown here is derived from an EMBL/GenBank/DDBJ whole genome shotgun (WGS) entry which is preliminary data.</text>
</comment>
<evidence type="ECO:0000313" key="3">
    <source>
        <dbReference type="EMBL" id="KAJ8038716.1"/>
    </source>
</evidence>
<proteinExistence type="predicted"/>
<name>A0A9Q1HAZ7_HOLLE</name>
<dbReference type="EMBL" id="JAIZAY010000007">
    <property type="protein sequence ID" value="KAJ8038716.1"/>
    <property type="molecule type" value="Genomic_DNA"/>
</dbReference>
<keyword evidence="4" id="KW-1185">Reference proteome</keyword>
<feature type="signal peptide" evidence="2">
    <location>
        <begin position="1"/>
        <end position="27"/>
    </location>
</feature>
<dbReference type="OrthoDB" id="47375at2759"/>
<organism evidence="3 4">
    <name type="scientific">Holothuria leucospilota</name>
    <name type="common">Black long sea cucumber</name>
    <name type="synonym">Mertensiothuria leucospilota</name>
    <dbReference type="NCBI Taxonomy" id="206669"/>
    <lineage>
        <taxon>Eukaryota</taxon>
        <taxon>Metazoa</taxon>
        <taxon>Echinodermata</taxon>
        <taxon>Eleutherozoa</taxon>
        <taxon>Echinozoa</taxon>
        <taxon>Holothuroidea</taxon>
        <taxon>Aspidochirotacea</taxon>
        <taxon>Aspidochirotida</taxon>
        <taxon>Holothuriidae</taxon>
        <taxon>Holothuria</taxon>
    </lineage>
</organism>
<protein>
    <submittedName>
        <fullName evidence="3">Glycosyltransferase 25 family member</fullName>
    </submittedName>
</protein>
<sequence length="95" mass="10816">MATNFRSSCYLVLQLFCLLLTIHVCKSEDGDSDTNVTNMPTSNSESDGNDNEEDSRDKLPTVFIPILARNKAHALPTFFAYLDRLNYPKDRISIW</sequence>
<accession>A0A9Q1HAZ7</accession>